<dbReference type="GO" id="GO:0035438">
    <property type="term" value="F:cyclic-di-GMP binding"/>
    <property type="evidence" value="ECO:0007669"/>
    <property type="project" value="InterPro"/>
</dbReference>
<dbReference type="RefSeq" id="WP_183365903.1">
    <property type="nucleotide sequence ID" value="NZ_JACIEZ010000003.1"/>
</dbReference>
<dbReference type="Pfam" id="PF07238">
    <property type="entry name" value="PilZ"/>
    <property type="match status" value="1"/>
</dbReference>
<sequence length="123" mass="13736">MHKNGIRHYAPVIGGQAFGKLKQREQVVREERETCAFTVEINAQEFSGEAEIVNMSRSGMALRTSEKTPHLPGARITVTGPEVGVLAGTARWQRGDEIGVQFDRMTNTKARLKAYFGFLKKRS</sequence>
<dbReference type="Proteomes" id="UP000528286">
    <property type="component" value="Unassembled WGS sequence"/>
</dbReference>
<name>A0A7W6J4I7_9HYPH</name>
<proteinExistence type="predicted"/>
<gene>
    <name evidence="2" type="ORF">GGR23_001837</name>
</gene>
<protein>
    <recommendedName>
        <fullName evidence="1">PilZ domain-containing protein</fullName>
    </recommendedName>
</protein>
<comment type="caution">
    <text evidence="2">The sequence shown here is derived from an EMBL/GenBank/DDBJ whole genome shotgun (WGS) entry which is preliminary data.</text>
</comment>
<evidence type="ECO:0000313" key="2">
    <source>
        <dbReference type="EMBL" id="MBB4064650.1"/>
    </source>
</evidence>
<dbReference type="AlphaFoldDB" id="A0A7W6J4I7"/>
<evidence type="ECO:0000313" key="3">
    <source>
        <dbReference type="Proteomes" id="UP000528286"/>
    </source>
</evidence>
<accession>A0A7W6J4I7</accession>
<dbReference type="InterPro" id="IPR009875">
    <property type="entry name" value="PilZ_domain"/>
</dbReference>
<dbReference type="SUPFAM" id="SSF141371">
    <property type="entry name" value="PilZ domain-like"/>
    <property type="match status" value="1"/>
</dbReference>
<dbReference type="EMBL" id="JACIEZ010000003">
    <property type="protein sequence ID" value="MBB4064650.1"/>
    <property type="molecule type" value="Genomic_DNA"/>
</dbReference>
<reference evidence="2 3" key="1">
    <citation type="submission" date="2020-08" db="EMBL/GenBank/DDBJ databases">
        <title>Genomic Encyclopedia of Type Strains, Phase IV (KMG-IV): sequencing the most valuable type-strain genomes for metagenomic binning, comparative biology and taxonomic classification.</title>
        <authorList>
            <person name="Goeker M."/>
        </authorList>
    </citation>
    <scope>NUCLEOTIDE SEQUENCE [LARGE SCALE GENOMIC DNA]</scope>
    <source>
        <strain evidence="2 3">DSM 29853</strain>
    </source>
</reference>
<keyword evidence="3" id="KW-1185">Reference proteome</keyword>
<organism evidence="2 3">
    <name type="scientific">Gellertiella hungarica</name>
    <dbReference type="NCBI Taxonomy" id="1572859"/>
    <lineage>
        <taxon>Bacteria</taxon>
        <taxon>Pseudomonadati</taxon>
        <taxon>Pseudomonadota</taxon>
        <taxon>Alphaproteobacteria</taxon>
        <taxon>Hyphomicrobiales</taxon>
        <taxon>Rhizobiaceae</taxon>
        <taxon>Gellertiella</taxon>
    </lineage>
</organism>
<feature type="domain" description="PilZ" evidence="1">
    <location>
        <begin position="29"/>
        <end position="115"/>
    </location>
</feature>
<evidence type="ECO:0000259" key="1">
    <source>
        <dbReference type="Pfam" id="PF07238"/>
    </source>
</evidence>